<feature type="non-terminal residue" evidence="1">
    <location>
        <position position="1"/>
    </location>
</feature>
<protein>
    <submittedName>
        <fullName evidence="1">32216_t:CDS:1</fullName>
    </submittedName>
</protein>
<keyword evidence="2" id="KW-1185">Reference proteome</keyword>
<dbReference type="Proteomes" id="UP000789920">
    <property type="component" value="Unassembled WGS sequence"/>
</dbReference>
<accession>A0ACA9SY98</accession>
<name>A0ACA9SY98_9GLOM</name>
<proteinExistence type="predicted"/>
<evidence type="ECO:0000313" key="1">
    <source>
        <dbReference type="EMBL" id="CAG8851555.1"/>
    </source>
</evidence>
<comment type="caution">
    <text evidence="1">The sequence shown here is derived from an EMBL/GenBank/DDBJ whole genome shotgun (WGS) entry which is preliminary data.</text>
</comment>
<dbReference type="EMBL" id="CAJVQC010176851">
    <property type="protein sequence ID" value="CAG8851555.1"/>
    <property type="molecule type" value="Genomic_DNA"/>
</dbReference>
<organism evidence="1 2">
    <name type="scientific">Racocetra persica</name>
    <dbReference type="NCBI Taxonomy" id="160502"/>
    <lineage>
        <taxon>Eukaryota</taxon>
        <taxon>Fungi</taxon>
        <taxon>Fungi incertae sedis</taxon>
        <taxon>Mucoromycota</taxon>
        <taxon>Glomeromycotina</taxon>
        <taxon>Glomeromycetes</taxon>
        <taxon>Diversisporales</taxon>
        <taxon>Gigasporaceae</taxon>
        <taxon>Racocetra</taxon>
    </lineage>
</organism>
<gene>
    <name evidence="1" type="ORF">RPERSI_LOCUS36620</name>
</gene>
<sequence length="61" mass="6908">FPSFASVAAPANLVLNSTPNWSWHNKFPEFVSNFITLFKLSTCWVECVLAEKLRLHSKAVL</sequence>
<reference evidence="1" key="1">
    <citation type="submission" date="2021-06" db="EMBL/GenBank/DDBJ databases">
        <authorList>
            <person name="Kallberg Y."/>
            <person name="Tangrot J."/>
            <person name="Rosling A."/>
        </authorList>
    </citation>
    <scope>NUCLEOTIDE SEQUENCE</scope>
    <source>
        <strain evidence="1">MA461A</strain>
    </source>
</reference>
<evidence type="ECO:0000313" key="2">
    <source>
        <dbReference type="Proteomes" id="UP000789920"/>
    </source>
</evidence>
<feature type="non-terminal residue" evidence="1">
    <location>
        <position position="61"/>
    </location>
</feature>